<dbReference type="EMBL" id="JAJLJH010000008">
    <property type="protein sequence ID" value="MCK9688390.1"/>
    <property type="molecule type" value="Genomic_DNA"/>
</dbReference>
<dbReference type="SMART" id="SM00267">
    <property type="entry name" value="GGDEF"/>
    <property type="match status" value="1"/>
</dbReference>
<dbReference type="InterPro" id="IPR043128">
    <property type="entry name" value="Rev_trsase/Diguanyl_cyclase"/>
</dbReference>
<dbReference type="FunFam" id="3.30.70.270:FF:000001">
    <property type="entry name" value="Diguanylate cyclase domain protein"/>
    <property type="match status" value="1"/>
</dbReference>
<dbReference type="Pfam" id="PF00990">
    <property type="entry name" value="GGDEF"/>
    <property type="match status" value="1"/>
</dbReference>
<dbReference type="EC" id="2.7.7.65" evidence="1"/>
<dbReference type="PROSITE" id="PS50887">
    <property type="entry name" value="GGDEF"/>
    <property type="match status" value="1"/>
</dbReference>
<comment type="caution">
    <text evidence="5">The sequence shown here is derived from an EMBL/GenBank/DDBJ whole genome shotgun (WGS) entry which is preliminary data.</text>
</comment>
<dbReference type="InterPro" id="IPR050469">
    <property type="entry name" value="Diguanylate_Cyclase"/>
</dbReference>
<evidence type="ECO:0000256" key="2">
    <source>
        <dbReference type="ARBA" id="ARBA00034247"/>
    </source>
</evidence>
<protein>
    <recommendedName>
        <fullName evidence="1">diguanylate cyclase</fullName>
        <ecNumber evidence="1">2.7.7.65</ecNumber>
    </recommendedName>
</protein>
<dbReference type="Proteomes" id="UP001139353">
    <property type="component" value="Unassembled WGS sequence"/>
</dbReference>
<dbReference type="AlphaFoldDB" id="A0A9X1YNU6"/>
<dbReference type="Gene3D" id="3.30.70.270">
    <property type="match status" value="1"/>
</dbReference>
<keyword evidence="3" id="KW-0175">Coiled coil</keyword>
<reference evidence="5" key="1">
    <citation type="submission" date="2021-11" db="EMBL/GenBank/DDBJ databases">
        <title>BS-T2-15 a new species belonging to the Comamonadaceae family isolated from the soil of a French oak forest.</title>
        <authorList>
            <person name="Mieszkin S."/>
            <person name="Alain K."/>
        </authorList>
    </citation>
    <scope>NUCLEOTIDE SEQUENCE</scope>
    <source>
        <strain evidence="5">BS-T2-15</strain>
    </source>
</reference>
<dbReference type="Gene3D" id="1.25.40.10">
    <property type="entry name" value="Tetratricopeptide repeat domain"/>
    <property type="match status" value="1"/>
</dbReference>
<proteinExistence type="predicted"/>
<name>A0A9X1YNU6_9BURK</name>
<sequence>MSAAEIDHLALTALRLLPDEPDRAMRLWDEAWARASAGGLERTQLRLRIVRMHHQARFGDREALGSPMLAATAEARAHGWRVESLLVDLLEVFLATLRTNPDDGMGDVEAIREEAEAHLDPIELSWMELMAGHFRGYMLGWAQEPERTYRALNRLVASADAPAGLIANVQMNIGHSHLLVGNVDLASTYLQEAWRLYQPLPLTPRKLGAARAWAQCLLAKNEVRRADAVLQAALDARAELASPLFLAGALLVAAEARLKLGDAAGAAALLEDAAAHADAGSEPGVLVHVAYVRALLLAEQGDIPSAAQVGEAGCRQIPRNTHKLGVQACLDLTARLQAQVGNYQRAYELQCQVVSMRNDLAKKSAEVRHIDLHVDHQTHLARMEIEHARRERTLAENAEAAIAQKNQLLEQRLREVERLQESLRELANRDALTGLYNRRYLGEALPGLVSMASRRGDRIVVILIDLDHFKKVNDAYGHQMGDLVLEGFADLVRDAFRAHDLCCRYGGEEFCVVMADTDDIAAHERVEELQERLGARVFRSGEHELTRVGFSAGIVTFMADPRMDLDLVFRRADQALYASKDAGRRRISALELA</sequence>
<comment type="catalytic activity">
    <reaction evidence="2">
        <text>2 GTP = 3',3'-c-di-GMP + 2 diphosphate</text>
        <dbReference type="Rhea" id="RHEA:24898"/>
        <dbReference type="ChEBI" id="CHEBI:33019"/>
        <dbReference type="ChEBI" id="CHEBI:37565"/>
        <dbReference type="ChEBI" id="CHEBI:58805"/>
        <dbReference type="EC" id="2.7.7.65"/>
    </reaction>
</comment>
<dbReference type="SUPFAM" id="SSF48452">
    <property type="entry name" value="TPR-like"/>
    <property type="match status" value="1"/>
</dbReference>
<evidence type="ECO:0000313" key="6">
    <source>
        <dbReference type="Proteomes" id="UP001139353"/>
    </source>
</evidence>
<dbReference type="PANTHER" id="PTHR45138:SF9">
    <property type="entry name" value="DIGUANYLATE CYCLASE DGCM-RELATED"/>
    <property type="match status" value="1"/>
</dbReference>
<evidence type="ECO:0000313" key="5">
    <source>
        <dbReference type="EMBL" id="MCK9688390.1"/>
    </source>
</evidence>
<evidence type="ECO:0000259" key="4">
    <source>
        <dbReference type="PROSITE" id="PS50887"/>
    </source>
</evidence>
<feature type="coiled-coil region" evidence="3">
    <location>
        <begin position="395"/>
        <end position="429"/>
    </location>
</feature>
<evidence type="ECO:0000256" key="3">
    <source>
        <dbReference type="SAM" id="Coils"/>
    </source>
</evidence>
<evidence type="ECO:0000256" key="1">
    <source>
        <dbReference type="ARBA" id="ARBA00012528"/>
    </source>
</evidence>
<organism evidence="5 6">
    <name type="scientific">Scleromatobacter humisilvae</name>
    <dbReference type="NCBI Taxonomy" id="2897159"/>
    <lineage>
        <taxon>Bacteria</taxon>
        <taxon>Pseudomonadati</taxon>
        <taxon>Pseudomonadota</taxon>
        <taxon>Betaproteobacteria</taxon>
        <taxon>Burkholderiales</taxon>
        <taxon>Sphaerotilaceae</taxon>
        <taxon>Scleromatobacter</taxon>
    </lineage>
</organism>
<dbReference type="NCBIfam" id="TIGR00254">
    <property type="entry name" value="GGDEF"/>
    <property type="match status" value="1"/>
</dbReference>
<dbReference type="InterPro" id="IPR000160">
    <property type="entry name" value="GGDEF_dom"/>
</dbReference>
<dbReference type="PANTHER" id="PTHR45138">
    <property type="entry name" value="REGULATORY COMPONENTS OF SENSORY TRANSDUCTION SYSTEM"/>
    <property type="match status" value="1"/>
</dbReference>
<dbReference type="CDD" id="cd01949">
    <property type="entry name" value="GGDEF"/>
    <property type="match status" value="1"/>
</dbReference>
<dbReference type="GO" id="GO:0052621">
    <property type="term" value="F:diguanylate cyclase activity"/>
    <property type="evidence" value="ECO:0007669"/>
    <property type="project" value="UniProtKB-EC"/>
</dbReference>
<keyword evidence="6" id="KW-1185">Reference proteome</keyword>
<dbReference type="InterPro" id="IPR011990">
    <property type="entry name" value="TPR-like_helical_dom_sf"/>
</dbReference>
<gene>
    <name evidence="5" type="ORF">LPC04_22000</name>
</gene>
<accession>A0A9X1YNU6</accession>
<dbReference type="InterPro" id="IPR029787">
    <property type="entry name" value="Nucleotide_cyclase"/>
</dbReference>
<dbReference type="RefSeq" id="WP_275684431.1">
    <property type="nucleotide sequence ID" value="NZ_JAJLJH010000008.1"/>
</dbReference>
<feature type="domain" description="GGDEF" evidence="4">
    <location>
        <begin position="457"/>
        <end position="592"/>
    </location>
</feature>
<dbReference type="SUPFAM" id="SSF55073">
    <property type="entry name" value="Nucleotide cyclase"/>
    <property type="match status" value="1"/>
</dbReference>